<dbReference type="VEuPathDB" id="FungiDB:H257_10470"/>
<keyword evidence="1" id="KW-0472">Membrane</keyword>
<name>A0A397CV01_APHAT</name>
<accession>A0A397CV01</accession>
<feature type="transmembrane region" description="Helical" evidence="1">
    <location>
        <begin position="289"/>
        <end position="320"/>
    </location>
</feature>
<evidence type="ECO:0000313" key="3">
    <source>
        <dbReference type="Proteomes" id="UP000266643"/>
    </source>
</evidence>
<feature type="transmembrane region" description="Helical" evidence="1">
    <location>
        <begin position="67"/>
        <end position="86"/>
    </location>
</feature>
<gene>
    <name evidence="2" type="ORF">DYB30_007626</name>
</gene>
<reference evidence="2 3" key="1">
    <citation type="submission" date="2018-08" db="EMBL/GenBank/DDBJ databases">
        <title>Aphanomyces genome sequencing and annotation.</title>
        <authorList>
            <person name="Minardi D."/>
            <person name="Oidtmann B."/>
            <person name="Van Der Giezen M."/>
            <person name="Studholme D.J."/>
        </authorList>
    </citation>
    <scope>NUCLEOTIDE SEQUENCE [LARGE SCALE GENOMIC DNA]</scope>
    <source>
        <strain evidence="2 3">D2</strain>
    </source>
</reference>
<sequence>MLQVYTDPATLINIRPISKRNTMQNPRRSVPIDEVYVSRAPSNAPASTSEGAIVLSLVKQAAASPRVRMLTLFWLIGLFAMLWAPAPIHVTDEMKQVYEAKVVDAAHIENYQETYAAYVDAEEAVADAQVWFWRFRPEHKAVVDERQAAATHARAKLNHLEDVREAKMREAKAYVGLWSDYGLNEARARFWAAFESGNRSLSDFESTGMIPSLTHLIPGKVFASRQTFWQMVFSVLQSREENIISLIFHWAFVALINFTFGLIGSLFYFTASLISMVFTYNPDPLSAAAFVGLALLGAVAVVASYLVGIYAMAASGVYVVGKLAAQSARIQYDQQRATPAHLRQRPHYE</sequence>
<dbReference type="EMBL" id="QUTD01006852">
    <property type="protein sequence ID" value="RHY53077.1"/>
    <property type="molecule type" value="Genomic_DNA"/>
</dbReference>
<proteinExistence type="predicted"/>
<evidence type="ECO:0000256" key="1">
    <source>
        <dbReference type="SAM" id="Phobius"/>
    </source>
</evidence>
<keyword evidence="1" id="KW-1133">Transmembrane helix</keyword>
<dbReference type="Proteomes" id="UP000266643">
    <property type="component" value="Unassembled WGS sequence"/>
</dbReference>
<comment type="caution">
    <text evidence="2">The sequence shown here is derived from an EMBL/GenBank/DDBJ whole genome shotgun (WGS) entry which is preliminary data.</text>
</comment>
<evidence type="ECO:0000313" key="2">
    <source>
        <dbReference type="EMBL" id="RHY53077.1"/>
    </source>
</evidence>
<organism evidence="2 3">
    <name type="scientific">Aphanomyces astaci</name>
    <name type="common">Crayfish plague agent</name>
    <dbReference type="NCBI Taxonomy" id="112090"/>
    <lineage>
        <taxon>Eukaryota</taxon>
        <taxon>Sar</taxon>
        <taxon>Stramenopiles</taxon>
        <taxon>Oomycota</taxon>
        <taxon>Saprolegniomycetes</taxon>
        <taxon>Saprolegniales</taxon>
        <taxon>Verrucalvaceae</taxon>
        <taxon>Aphanomyces</taxon>
    </lineage>
</organism>
<feature type="transmembrane region" description="Helical" evidence="1">
    <location>
        <begin position="246"/>
        <end position="269"/>
    </location>
</feature>
<dbReference type="AlphaFoldDB" id="A0A397CV01"/>
<protein>
    <submittedName>
        <fullName evidence="2">Uncharacterized protein</fullName>
    </submittedName>
</protein>
<keyword evidence="1" id="KW-0812">Transmembrane</keyword>